<name>A0A0U0YNG7_9MYCO</name>
<organism evidence="1 2">
    <name type="scientific">Mycobacteroides abscessus</name>
    <dbReference type="NCBI Taxonomy" id="36809"/>
    <lineage>
        <taxon>Bacteria</taxon>
        <taxon>Bacillati</taxon>
        <taxon>Actinomycetota</taxon>
        <taxon>Actinomycetes</taxon>
        <taxon>Mycobacteriales</taxon>
        <taxon>Mycobacteriaceae</taxon>
        <taxon>Mycobacteroides</taxon>
    </lineage>
</organism>
<evidence type="ECO:0000313" key="1">
    <source>
        <dbReference type="EMBL" id="CPV39961.1"/>
    </source>
</evidence>
<sequence>MTSQHERAVAFAALHQSGTFVVPNPWDAGTARILTAYGFPALATTSAGLAFALGRRDGANLIGQAETLANAAQIAAATHLPVSADLENGGPAIGDIVMTIREAAASGLVGGSIEDATGRPDAPIFPLAEAVDRITAAAHTTRDLPFPFTLTARAENFLYGRPDLTDTITRLNAYAEAGADVVYAPGLPDAEAVRTVCAAVDRPVNLLATGFVLNHSVGQIAEWGVRRISLGSAMARAALGAFVGGARELAQQGTFGFATHALSYGDANALFPPG</sequence>
<dbReference type="GO" id="GO:0016829">
    <property type="term" value="F:lyase activity"/>
    <property type="evidence" value="ECO:0007669"/>
    <property type="project" value="UniProtKB-KW"/>
</dbReference>
<keyword evidence="1" id="KW-0456">Lyase</keyword>
<evidence type="ECO:0000313" key="2">
    <source>
        <dbReference type="Proteomes" id="UP000045782"/>
    </source>
</evidence>
<dbReference type="PANTHER" id="PTHR42905">
    <property type="entry name" value="PHOSPHOENOLPYRUVATE CARBOXYLASE"/>
    <property type="match status" value="1"/>
</dbReference>
<dbReference type="Gene3D" id="3.20.20.60">
    <property type="entry name" value="Phosphoenolpyruvate-binding domains"/>
    <property type="match status" value="1"/>
</dbReference>
<dbReference type="EC" id="4.1.1.3" evidence="1"/>
<dbReference type="RefSeq" id="WP_005102695.1">
    <property type="nucleotide sequence ID" value="NZ_AP022621.1"/>
</dbReference>
<proteinExistence type="predicted"/>
<dbReference type="InterPro" id="IPR039556">
    <property type="entry name" value="ICL/PEPM"/>
</dbReference>
<dbReference type="PANTHER" id="PTHR42905:SF16">
    <property type="entry name" value="CARBOXYPHOSPHONOENOLPYRUVATE PHOSPHONOMUTASE-LIKE PROTEIN (AFU_ORTHOLOGUE AFUA_5G07230)"/>
    <property type="match status" value="1"/>
</dbReference>
<accession>A0A0U0YNG7</accession>
<dbReference type="AlphaFoldDB" id="A0A0U0YNG7"/>
<dbReference type="InterPro" id="IPR015813">
    <property type="entry name" value="Pyrv/PenolPyrv_kinase-like_dom"/>
</dbReference>
<dbReference type="InterPro" id="IPR040442">
    <property type="entry name" value="Pyrv_kinase-like_dom_sf"/>
</dbReference>
<dbReference type="EMBL" id="CSWP01000002">
    <property type="protein sequence ID" value="CPV39961.1"/>
    <property type="molecule type" value="Genomic_DNA"/>
</dbReference>
<gene>
    <name evidence="1" type="ORF">ERS075579_01102</name>
</gene>
<dbReference type="Gene3D" id="6.10.250.2750">
    <property type="match status" value="1"/>
</dbReference>
<protein>
    <submittedName>
        <fullName evidence="1">Hypothetical carboxyvinyl-carboxyphosphonate phosphorylmutase</fullName>
        <ecNumber evidence="1">4.1.1.3</ecNumber>
    </submittedName>
</protein>
<dbReference type="Pfam" id="PF13714">
    <property type="entry name" value="PEP_mutase"/>
    <property type="match status" value="1"/>
</dbReference>
<dbReference type="CDD" id="cd00377">
    <property type="entry name" value="ICL_PEPM"/>
    <property type="match status" value="1"/>
</dbReference>
<reference evidence="1 2" key="1">
    <citation type="submission" date="2015-03" db="EMBL/GenBank/DDBJ databases">
        <authorList>
            <person name="Murphy D."/>
        </authorList>
    </citation>
    <scope>NUCLEOTIDE SEQUENCE [LARGE SCALE GENOMIC DNA]</scope>
    <source>
        <strain evidence="1 2">PAP088</strain>
    </source>
</reference>
<dbReference type="SUPFAM" id="SSF51621">
    <property type="entry name" value="Phosphoenolpyruvate/pyruvate domain"/>
    <property type="match status" value="1"/>
</dbReference>
<dbReference type="Proteomes" id="UP000045782">
    <property type="component" value="Unassembled WGS sequence"/>
</dbReference>